<dbReference type="InterPro" id="IPR001173">
    <property type="entry name" value="Glyco_trans_2-like"/>
</dbReference>
<reference evidence="3" key="1">
    <citation type="journal article" date="2019" name="Int. J. Syst. Evol. Microbiol.">
        <title>The Global Catalogue of Microorganisms (GCM) 10K type strain sequencing project: providing services to taxonomists for standard genome sequencing and annotation.</title>
        <authorList>
            <consortium name="The Broad Institute Genomics Platform"/>
            <consortium name="The Broad Institute Genome Sequencing Center for Infectious Disease"/>
            <person name="Wu L."/>
            <person name="Ma J."/>
        </authorList>
    </citation>
    <scope>NUCLEOTIDE SEQUENCE [LARGE SCALE GENOMIC DNA]</scope>
    <source>
        <strain evidence="3">KCTC 12861</strain>
    </source>
</reference>
<protein>
    <submittedName>
        <fullName evidence="2">Glycosyl transferase</fullName>
    </submittedName>
</protein>
<dbReference type="PANTHER" id="PTHR22916">
    <property type="entry name" value="GLYCOSYLTRANSFERASE"/>
    <property type="match status" value="1"/>
</dbReference>
<dbReference type="EMBL" id="BMXE01000003">
    <property type="protein sequence ID" value="GHB31138.1"/>
    <property type="molecule type" value="Genomic_DNA"/>
</dbReference>
<dbReference type="Gene3D" id="3.90.550.10">
    <property type="entry name" value="Spore Coat Polysaccharide Biosynthesis Protein SpsA, Chain A"/>
    <property type="match status" value="1"/>
</dbReference>
<gene>
    <name evidence="2" type="ORF">GCM10007094_19500</name>
</gene>
<dbReference type="SUPFAM" id="SSF53448">
    <property type="entry name" value="Nucleotide-diphospho-sugar transferases"/>
    <property type="match status" value="1"/>
</dbReference>
<proteinExistence type="predicted"/>
<dbReference type="InterPro" id="IPR029044">
    <property type="entry name" value="Nucleotide-diphossugar_trans"/>
</dbReference>
<keyword evidence="3" id="KW-1185">Reference proteome</keyword>
<feature type="domain" description="Glycosyltransferase 2-like" evidence="1">
    <location>
        <begin position="12"/>
        <end position="127"/>
    </location>
</feature>
<dbReference type="Pfam" id="PF00535">
    <property type="entry name" value="Glycos_transf_2"/>
    <property type="match status" value="1"/>
</dbReference>
<organism evidence="2 3">
    <name type="scientific">Pseudovibrio japonicus</name>
    <dbReference type="NCBI Taxonomy" id="366534"/>
    <lineage>
        <taxon>Bacteria</taxon>
        <taxon>Pseudomonadati</taxon>
        <taxon>Pseudomonadota</taxon>
        <taxon>Alphaproteobacteria</taxon>
        <taxon>Hyphomicrobiales</taxon>
        <taxon>Stappiaceae</taxon>
        <taxon>Pseudovibrio</taxon>
    </lineage>
</organism>
<sequence>MSHSFTPSDLTITVPCKDAQATVGTTLNSMRPHMKDGGKCILIDDGSTDKTLSILKAFAEEWPGAEVISLDEGKGAGNARNLGISKTDTALWGTLDADDWVHRDYYQTQIKLFNRIDDLDFVRTGFIEVKGPERTIRTAPFGVWNKPFDPKLGIMPEDRSTLVDQDQSWSGLYSTDFLKKNGIMYDNLATCEDKILCWKIQVLGRKMAVSPECRIFYRRGNVNSLTQIGDMRQLDFLESMKNIYNFLLDQGHQELFPKLIRRILSLICFHIGKKDRLQPEVKEELIRKSSCLLNLLPQTEIEEALSRIDKKRRDLIKGIM</sequence>
<name>A0ABQ3ED93_9HYPH</name>
<dbReference type="Proteomes" id="UP000637980">
    <property type="component" value="Unassembled WGS sequence"/>
</dbReference>
<dbReference type="CDD" id="cd00761">
    <property type="entry name" value="Glyco_tranf_GTA_type"/>
    <property type="match status" value="1"/>
</dbReference>
<dbReference type="PANTHER" id="PTHR22916:SF71">
    <property type="entry name" value="GLYCOSYL TRANSFERASE"/>
    <property type="match status" value="1"/>
</dbReference>
<dbReference type="GO" id="GO:0016740">
    <property type="term" value="F:transferase activity"/>
    <property type="evidence" value="ECO:0007669"/>
    <property type="project" value="UniProtKB-KW"/>
</dbReference>
<accession>A0ABQ3ED93</accession>
<evidence type="ECO:0000313" key="3">
    <source>
        <dbReference type="Proteomes" id="UP000637980"/>
    </source>
</evidence>
<evidence type="ECO:0000313" key="2">
    <source>
        <dbReference type="EMBL" id="GHB31138.1"/>
    </source>
</evidence>
<comment type="caution">
    <text evidence="2">The sequence shown here is derived from an EMBL/GenBank/DDBJ whole genome shotgun (WGS) entry which is preliminary data.</text>
</comment>
<dbReference type="RefSeq" id="WP_189436585.1">
    <property type="nucleotide sequence ID" value="NZ_BMXE01000003.1"/>
</dbReference>
<keyword evidence="2" id="KW-0808">Transferase</keyword>
<evidence type="ECO:0000259" key="1">
    <source>
        <dbReference type="Pfam" id="PF00535"/>
    </source>
</evidence>